<dbReference type="RefSeq" id="WP_248589900.1">
    <property type="nucleotide sequence ID" value="NZ_BAABEB010000002.1"/>
</dbReference>
<keyword evidence="4" id="KW-1185">Reference proteome</keyword>
<dbReference type="EMBL" id="CP051627">
    <property type="protein sequence ID" value="UPT21427.1"/>
    <property type="molecule type" value="Genomic_DNA"/>
</dbReference>
<reference evidence="3 4" key="1">
    <citation type="submission" date="2020-04" db="EMBL/GenBank/DDBJ databases">
        <title>Thermobifida alba genome sequencing and assembly.</title>
        <authorList>
            <person name="Luzics S."/>
            <person name="Horvath B."/>
            <person name="Nagy I."/>
            <person name="Toth A."/>
            <person name="Nagy I."/>
            <person name="Kukolya J."/>
        </authorList>
    </citation>
    <scope>NUCLEOTIDE SEQUENCE [LARGE SCALE GENOMIC DNA]</scope>
    <source>
        <strain evidence="3 4">DSM 43795</strain>
    </source>
</reference>
<dbReference type="Pfam" id="PF01425">
    <property type="entry name" value="Amidase"/>
    <property type="match status" value="1"/>
</dbReference>
<evidence type="ECO:0000259" key="2">
    <source>
        <dbReference type="Pfam" id="PF01425"/>
    </source>
</evidence>
<dbReference type="Gene3D" id="3.90.1300.10">
    <property type="entry name" value="Amidase signature (AS) domain"/>
    <property type="match status" value="1"/>
</dbReference>
<dbReference type="InterPro" id="IPR023631">
    <property type="entry name" value="Amidase_dom"/>
</dbReference>
<evidence type="ECO:0000256" key="1">
    <source>
        <dbReference type="ARBA" id="ARBA00009199"/>
    </source>
</evidence>
<protein>
    <submittedName>
        <fullName evidence="3">Amidase</fullName>
    </submittedName>
</protein>
<feature type="domain" description="Amidase" evidence="2">
    <location>
        <begin position="25"/>
        <end position="455"/>
    </location>
</feature>
<dbReference type="PROSITE" id="PS00571">
    <property type="entry name" value="AMIDASES"/>
    <property type="match status" value="1"/>
</dbReference>
<organism evidence="3 4">
    <name type="scientific">Thermobifida alba</name>
    <name type="common">Thermomonospora alba</name>
    <dbReference type="NCBI Taxonomy" id="53522"/>
    <lineage>
        <taxon>Bacteria</taxon>
        <taxon>Bacillati</taxon>
        <taxon>Actinomycetota</taxon>
        <taxon>Actinomycetes</taxon>
        <taxon>Streptosporangiales</taxon>
        <taxon>Nocardiopsidaceae</taxon>
        <taxon>Thermobifida</taxon>
    </lineage>
</organism>
<dbReference type="InterPro" id="IPR000120">
    <property type="entry name" value="Amidase"/>
</dbReference>
<dbReference type="PANTHER" id="PTHR11895">
    <property type="entry name" value="TRANSAMIDASE"/>
    <property type="match status" value="1"/>
</dbReference>
<name>A0ABY4L185_THEAE</name>
<accession>A0ABY4L185</accession>
<proteinExistence type="inferred from homology"/>
<dbReference type="PANTHER" id="PTHR11895:SF7">
    <property type="entry name" value="GLUTAMYL-TRNA(GLN) AMIDOTRANSFERASE SUBUNIT A, MITOCHONDRIAL"/>
    <property type="match status" value="1"/>
</dbReference>
<dbReference type="InterPro" id="IPR036928">
    <property type="entry name" value="AS_sf"/>
</dbReference>
<evidence type="ECO:0000313" key="4">
    <source>
        <dbReference type="Proteomes" id="UP000832041"/>
    </source>
</evidence>
<evidence type="ECO:0000313" key="3">
    <source>
        <dbReference type="EMBL" id="UPT21427.1"/>
    </source>
</evidence>
<sequence length="477" mass="50610">MSEIHDLTAVRQAALFRRRELSPVEVTDHYLDRIERLGDEVGAFVTVTPELARQQARNAEKQLFAEDPERLPALLGLCVPVKDLDMVAGVRCTRGSRVFADHVADADEGYVAELRRAGAVLPGKTNTPEFGLPCYTENEVAPPARTPWDTTRSAGGSSGGAAAAVAAGLAPFAQGGDGGGSIRIPASVCGLYGIKPTRGRVTAAPLRTADPIGLSVTGPLARTVADAALLLDALTLGDVGDPFPAPPLPAGETFLSHTRRDPGRLRLACFATPPLPGTEVHPDVLAAHHGTARLLEELGHDVTEITPPFDGSHMDHFATVWAVAAASAPVPDGQEHRLRPLTRWLRERGRAVPAPDYVEAVAQLRRFARLALTVFAPYDAVLTPTLATPPVPLGHFTATGDPAEEFARMNAFTPFGNVYNITGQPAVTLPLHTTADGLPVGVMLAGRIGAEGTLLSLSAQLEAARPWLDRTPGIWRR</sequence>
<gene>
    <name evidence="3" type="ORF">FOF52_11070</name>
</gene>
<dbReference type="InterPro" id="IPR020556">
    <property type="entry name" value="Amidase_CS"/>
</dbReference>
<dbReference type="Proteomes" id="UP000832041">
    <property type="component" value="Chromosome"/>
</dbReference>
<comment type="similarity">
    <text evidence="1">Belongs to the amidase family.</text>
</comment>
<dbReference type="SUPFAM" id="SSF75304">
    <property type="entry name" value="Amidase signature (AS) enzymes"/>
    <property type="match status" value="1"/>
</dbReference>